<sequence length="86" mass="8620">MRIQDFHEHQVLGAALIVLGLSLGGAAAAAGLLANEHMALIGPMCGPTFGHCVRCVAAVALLVAALGASGAGAWLLKPRPVLQRAG</sequence>
<accession>A0ABQ6BNX8</accession>
<gene>
    <name evidence="2" type="ORF">GCM10007859_15090</name>
</gene>
<proteinExistence type="predicted"/>
<dbReference type="EMBL" id="BSOY01000028">
    <property type="protein sequence ID" value="GLS01494.1"/>
    <property type="molecule type" value="Genomic_DNA"/>
</dbReference>
<evidence type="ECO:0000313" key="3">
    <source>
        <dbReference type="Proteomes" id="UP001156921"/>
    </source>
</evidence>
<keyword evidence="3" id="KW-1185">Reference proteome</keyword>
<evidence type="ECO:0000313" key="2">
    <source>
        <dbReference type="EMBL" id="GLS01494.1"/>
    </source>
</evidence>
<keyword evidence="1" id="KW-0472">Membrane</keyword>
<comment type="caution">
    <text evidence="2">The sequence shown here is derived from an EMBL/GenBank/DDBJ whole genome shotgun (WGS) entry which is preliminary data.</text>
</comment>
<organism evidence="2 3">
    <name type="scientific">Brevundimonas denitrificans</name>
    <dbReference type="NCBI Taxonomy" id="1443434"/>
    <lineage>
        <taxon>Bacteria</taxon>
        <taxon>Pseudomonadati</taxon>
        <taxon>Pseudomonadota</taxon>
        <taxon>Alphaproteobacteria</taxon>
        <taxon>Caulobacterales</taxon>
        <taxon>Caulobacteraceae</taxon>
        <taxon>Brevundimonas</taxon>
    </lineage>
</organism>
<reference evidence="3" key="1">
    <citation type="journal article" date="2019" name="Int. J. Syst. Evol. Microbiol.">
        <title>The Global Catalogue of Microorganisms (GCM) 10K type strain sequencing project: providing services to taxonomists for standard genome sequencing and annotation.</title>
        <authorList>
            <consortium name="The Broad Institute Genomics Platform"/>
            <consortium name="The Broad Institute Genome Sequencing Center for Infectious Disease"/>
            <person name="Wu L."/>
            <person name="Ma J."/>
        </authorList>
    </citation>
    <scope>NUCLEOTIDE SEQUENCE [LARGE SCALE GENOMIC DNA]</scope>
    <source>
        <strain evidence="3">NBRC 110107</strain>
    </source>
</reference>
<dbReference type="Proteomes" id="UP001156921">
    <property type="component" value="Unassembled WGS sequence"/>
</dbReference>
<keyword evidence="1" id="KW-1133">Transmembrane helix</keyword>
<protein>
    <submittedName>
        <fullName evidence="2">Uncharacterized protein</fullName>
    </submittedName>
</protein>
<name>A0ABQ6BNX8_9CAUL</name>
<feature type="transmembrane region" description="Helical" evidence="1">
    <location>
        <begin position="56"/>
        <end position="76"/>
    </location>
</feature>
<dbReference type="RefSeq" id="WP_284222351.1">
    <property type="nucleotide sequence ID" value="NZ_BSOY01000028.1"/>
</dbReference>
<evidence type="ECO:0000256" key="1">
    <source>
        <dbReference type="SAM" id="Phobius"/>
    </source>
</evidence>
<feature type="transmembrane region" description="Helical" evidence="1">
    <location>
        <begin position="12"/>
        <end position="34"/>
    </location>
</feature>
<keyword evidence="1" id="KW-0812">Transmembrane</keyword>